<dbReference type="GO" id="GO:0008413">
    <property type="term" value="F:8-oxo-7,8-dihydroguanosine triphosphate pyrophosphatase activity"/>
    <property type="evidence" value="ECO:0007669"/>
    <property type="project" value="TreeGrafter"/>
</dbReference>
<dbReference type="SUPFAM" id="SSF55811">
    <property type="entry name" value="Nudix"/>
    <property type="match status" value="1"/>
</dbReference>
<evidence type="ECO:0000313" key="13">
    <source>
        <dbReference type="EMBL" id="MBE9375665.1"/>
    </source>
</evidence>
<reference evidence="13" key="1">
    <citation type="submission" date="2020-10" db="EMBL/GenBank/DDBJ databases">
        <title>Diversity and distribution of actinomycetes associated with coral in the coast of Hainan.</title>
        <authorList>
            <person name="Li F."/>
        </authorList>
    </citation>
    <scope>NUCLEOTIDE SEQUENCE</scope>
    <source>
        <strain evidence="13">HNM0983</strain>
    </source>
</reference>
<name>A0A929G0I8_9PSEU</name>
<evidence type="ECO:0000256" key="7">
    <source>
        <dbReference type="ARBA" id="ARBA00022801"/>
    </source>
</evidence>
<dbReference type="Pfam" id="PF00293">
    <property type="entry name" value="NUDIX"/>
    <property type="match status" value="1"/>
</dbReference>
<gene>
    <name evidence="13" type="ORF">IQ251_14525</name>
</gene>
<comment type="caution">
    <text evidence="13">The sequence shown here is derived from an EMBL/GenBank/DDBJ whole genome shotgun (WGS) entry which is preliminary data.</text>
</comment>
<dbReference type="PRINTS" id="PR00502">
    <property type="entry name" value="NUDIXFAMILY"/>
</dbReference>
<dbReference type="SUPFAM" id="SSF55961">
    <property type="entry name" value="Bet v1-like"/>
    <property type="match status" value="1"/>
</dbReference>
<dbReference type="InterPro" id="IPR000086">
    <property type="entry name" value="NUDIX_hydrolase_dom"/>
</dbReference>
<comment type="cofactor">
    <cofactor evidence="1">
        <name>Mg(2+)</name>
        <dbReference type="ChEBI" id="CHEBI:18420"/>
    </cofactor>
</comment>
<dbReference type="GO" id="GO:0044716">
    <property type="term" value="F:8-oxo-GDP phosphatase activity"/>
    <property type="evidence" value="ECO:0007669"/>
    <property type="project" value="TreeGrafter"/>
</dbReference>
<evidence type="ECO:0000256" key="1">
    <source>
        <dbReference type="ARBA" id="ARBA00001946"/>
    </source>
</evidence>
<dbReference type="GO" id="GO:0006281">
    <property type="term" value="P:DNA repair"/>
    <property type="evidence" value="ECO:0007669"/>
    <property type="project" value="UniProtKB-KW"/>
</dbReference>
<evidence type="ECO:0000313" key="14">
    <source>
        <dbReference type="Proteomes" id="UP000598360"/>
    </source>
</evidence>
<feature type="domain" description="Nudix hydrolase" evidence="12">
    <location>
        <begin position="149"/>
        <end position="275"/>
    </location>
</feature>
<keyword evidence="7" id="KW-0378">Hydrolase</keyword>
<dbReference type="InterPro" id="IPR047127">
    <property type="entry name" value="MutT-like"/>
</dbReference>
<organism evidence="13 14">
    <name type="scientific">Saccharopolyspora montiporae</name>
    <dbReference type="NCBI Taxonomy" id="2781240"/>
    <lineage>
        <taxon>Bacteria</taxon>
        <taxon>Bacillati</taxon>
        <taxon>Actinomycetota</taxon>
        <taxon>Actinomycetes</taxon>
        <taxon>Pseudonocardiales</taxon>
        <taxon>Pseudonocardiaceae</taxon>
        <taxon>Saccharopolyspora</taxon>
    </lineage>
</organism>
<dbReference type="PROSITE" id="PS51462">
    <property type="entry name" value="NUDIX"/>
    <property type="match status" value="1"/>
</dbReference>
<evidence type="ECO:0000256" key="11">
    <source>
        <dbReference type="ARBA" id="ARBA00038905"/>
    </source>
</evidence>
<keyword evidence="5" id="KW-0479">Metal-binding</keyword>
<dbReference type="InterPro" id="IPR020476">
    <property type="entry name" value="Nudix_hydrolase"/>
</dbReference>
<protein>
    <recommendedName>
        <fullName evidence="11">8-oxo-dGTP diphosphatase</fullName>
        <ecNumber evidence="11">3.6.1.55</ecNumber>
    </recommendedName>
</protein>
<evidence type="ECO:0000256" key="4">
    <source>
        <dbReference type="ARBA" id="ARBA00022705"/>
    </source>
</evidence>
<dbReference type="InterPro" id="IPR015797">
    <property type="entry name" value="NUDIX_hydrolase-like_dom_sf"/>
</dbReference>
<evidence type="ECO:0000256" key="5">
    <source>
        <dbReference type="ARBA" id="ARBA00022723"/>
    </source>
</evidence>
<dbReference type="GO" id="GO:0035539">
    <property type="term" value="F:8-oxo-7,8-dihydrodeoxyguanosine triphosphate pyrophosphatase activity"/>
    <property type="evidence" value="ECO:0007669"/>
    <property type="project" value="UniProtKB-EC"/>
</dbReference>
<keyword evidence="8" id="KW-0460">Magnesium</keyword>
<accession>A0A929G0I8</accession>
<proteinExistence type="inferred from homology"/>
<dbReference type="Proteomes" id="UP000598360">
    <property type="component" value="Unassembled WGS sequence"/>
</dbReference>
<dbReference type="GO" id="GO:0044715">
    <property type="term" value="F:8-oxo-dGDP phosphatase activity"/>
    <property type="evidence" value="ECO:0007669"/>
    <property type="project" value="TreeGrafter"/>
</dbReference>
<dbReference type="Gene3D" id="3.90.79.10">
    <property type="entry name" value="Nucleoside Triphosphate Pyrophosphohydrolase"/>
    <property type="match status" value="1"/>
</dbReference>
<dbReference type="PANTHER" id="PTHR47707">
    <property type="entry name" value="8-OXO-DGTP DIPHOSPHATASE"/>
    <property type="match status" value="1"/>
</dbReference>
<evidence type="ECO:0000256" key="10">
    <source>
        <dbReference type="ARBA" id="ARBA00035861"/>
    </source>
</evidence>
<comment type="catalytic activity">
    <reaction evidence="10">
        <text>8-oxo-dGTP + H2O = 8-oxo-dGMP + diphosphate + H(+)</text>
        <dbReference type="Rhea" id="RHEA:31575"/>
        <dbReference type="ChEBI" id="CHEBI:15377"/>
        <dbReference type="ChEBI" id="CHEBI:15378"/>
        <dbReference type="ChEBI" id="CHEBI:33019"/>
        <dbReference type="ChEBI" id="CHEBI:63224"/>
        <dbReference type="ChEBI" id="CHEBI:77896"/>
        <dbReference type="EC" id="3.6.1.55"/>
    </reaction>
</comment>
<evidence type="ECO:0000256" key="2">
    <source>
        <dbReference type="ARBA" id="ARBA00005582"/>
    </source>
</evidence>
<dbReference type="EC" id="3.6.1.55" evidence="11"/>
<keyword evidence="14" id="KW-1185">Reference proteome</keyword>
<dbReference type="CDD" id="cd03425">
    <property type="entry name" value="NUDIX_MutT_NudA_like"/>
    <property type="match status" value="1"/>
</dbReference>
<evidence type="ECO:0000256" key="9">
    <source>
        <dbReference type="ARBA" id="ARBA00023204"/>
    </source>
</evidence>
<evidence type="ECO:0000256" key="3">
    <source>
        <dbReference type="ARBA" id="ARBA00022457"/>
    </source>
</evidence>
<keyword evidence="6" id="KW-0227">DNA damage</keyword>
<sequence>MRNTGLVHAPPEVVAAALRHTATAETALAAAGVRARAAAGTGELLVPGDELSWRARIAGLPVPLTTRVLRADTTGLSSVLVRGPLPELAHDGHLVAAGPHTRLTDAVSWRAPFGGLGRLADAAVVRRFVLRLLRSRVAVVRELAESWARRRIVVGAAIVRDGRLLVQQRARPAELAGRWELPGGRVEDGEDEQDAVVRECVEELGIGVRPRGRIGTDVPLGDHLLLRVHLARPADGATAAALEHRQVRWVGAAELGELDWLDADRVLVHSLRPLLR</sequence>
<dbReference type="GO" id="GO:0006260">
    <property type="term" value="P:DNA replication"/>
    <property type="evidence" value="ECO:0007669"/>
    <property type="project" value="UniProtKB-KW"/>
</dbReference>
<evidence type="ECO:0000259" key="12">
    <source>
        <dbReference type="PROSITE" id="PS51462"/>
    </source>
</evidence>
<keyword evidence="3" id="KW-0515">Mutator protein</keyword>
<dbReference type="GO" id="GO:0046872">
    <property type="term" value="F:metal ion binding"/>
    <property type="evidence" value="ECO:0007669"/>
    <property type="project" value="UniProtKB-KW"/>
</dbReference>
<evidence type="ECO:0000256" key="8">
    <source>
        <dbReference type="ARBA" id="ARBA00022842"/>
    </source>
</evidence>
<dbReference type="EMBL" id="JADEYC010000023">
    <property type="protein sequence ID" value="MBE9375665.1"/>
    <property type="molecule type" value="Genomic_DNA"/>
</dbReference>
<keyword evidence="4" id="KW-0235">DNA replication</keyword>
<evidence type="ECO:0000256" key="6">
    <source>
        <dbReference type="ARBA" id="ARBA00022763"/>
    </source>
</evidence>
<comment type="similarity">
    <text evidence="2">Belongs to the Nudix hydrolase family.</text>
</comment>
<keyword evidence="9" id="KW-0234">DNA repair</keyword>
<dbReference type="PANTHER" id="PTHR47707:SF1">
    <property type="entry name" value="NUDIX HYDROLASE FAMILY PROTEIN"/>
    <property type="match status" value="1"/>
</dbReference>
<dbReference type="AlphaFoldDB" id="A0A929G0I8"/>